<dbReference type="EMBL" id="CM029045">
    <property type="protein sequence ID" value="KAG2601483.1"/>
    <property type="molecule type" value="Genomic_DNA"/>
</dbReference>
<protein>
    <recommendedName>
        <fullName evidence="3">Defensin-like protein</fullName>
    </recommendedName>
</protein>
<sequence>MALLNLKTRDAMTLLVVATAIMVFALSLCFGQESGAGTSCIADCARLPVRCTPDSCRQKCVSLGHTNFTTDCHEIGGRDACCCTYDCKQTPPSPL</sequence>
<organism evidence="1 2">
    <name type="scientific">Panicum virgatum</name>
    <name type="common">Blackwell switchgrass</name>
    <dbReference type="NCBI Taxonomy" id="38727"/>
    <lineage>
        <taxon>Eukaryota</taxon>
        <taxon>Viridiplantae</taxon>
        <taxon>Streptophyta</taxon>
        <taxon>Embryophyta</taxon>
        <taxon>Tracheophyta</taxon>
        <taxon>Spermatophyta</taxon>
        <taxon>Magnoliopsida</taxon>
        <taxon>Liliopsida</taxon>
        <taxon>Poales</taxon>
        <taxon>Poaceae</taxon>
        <taxon>PACMAD clade</taxon>
        <taxon>Panicoideae</taxon>
        <taxon>Panicodae</taxon>
        <taxon>Paniceae</taxon>
        <taxon>Panicinae</taxon>
        <taxon>Panicum</taxon>
        <taxon>Panicum sect. Hiantes</taxon>
    </lineage>
</organism>
<dbReference type="AlphaFoldDB" id="A0A8T0SX74"/>
<gene>
    <name evidence="1" type="ORF">PVAP13_5KG437400</name>
</gene>
<name>A0A8T0SX74_PANVG</name>
<proteinExistence type="predicted"/>
<evidence type="ECO:0008006" key="3">
    <source>
        <dbReference type="Google" id="ProtNLM"/>
    </source>
</evidence>
<dbReference type="Proteomes" id="UP000823388">
    <property type="component" value="Chromosome 5K"/>
</dbReference>
<keyword evidence="2" id="KW-1185">Reference proteome</keyword>
<comment type="caution">
    <text evidence="1">The sequence shown here is derived from an EMBL/GenBank/DDBJ whole genome shotgun (WGS) entry which is preliminary data.</text>
</comment>
<evidence type="ECO:0000313" key="2">
    <source>
        <dbReference type="Proteomes" id="UP000823388"/>
    </source>
</evidence>
<evidence type="ECO:0000313" key="1">
    <source>
        <dbReference type="EMBL" id="KAG2601483.1"/>
    </source>
</evidence>
<reference evidence="1" key="1">
    <citation type="submission" date="2020-05" db="EMBL/GenBank/DDBJ databases">
        <title>WGS assembly of Panicum virgatum.</title>
        <authorList>
            <person name="Lovell J.T."/>
            <person name="Jenkins J."/>
            <person name="Shu S."/>
            <person name="Juenger T.E."/>
            <person name="Schmutz J."/>
        </authorList>
    </citation>
    <scope>NUCLEOTIDE SEQUENCE</scope>
    <source>
        <strain evidence="1">AP13</strain>
    </source>
</reference>
<accession>A0A8T0SX74</accession>